<dbReference type="OrthoDB" id="5852087at2759"/>
<dbReference type="AlphaFoldDB" id="A0A2A2J7B7"/>
<organism evidence="3 4">
    <name type="scientific">Diploscapter pachys</name>
    <dbReference type="NCBI Taxonomy" id="2018661"/>
    <lineage>
        <taxon>Eukaryota</taxon>
        <taxon>Metazoa</taxon>
        <taxon>Ecdysozoa</taxon>
        <taxon>Nematoda</taxon>
        <taxon>Chromadorea</taxon>
        <taxon>Rhabditida</taxon>
        <taxon>Rhabditina</taxon>
        <taxon>Rhabditomorpha</taxon>
        <taxon>Rhabditoidea</taxon>
        <taxon>Rhabditidae</taxon>
        <taxon>Diploscapter</taxon>
    </lineage>
</organism>
<protein>
    <recommendedName>
        <fullName evidence="5">Chondroitin proteoglycan 4 domain-containing protein</fullName>
    </recommendedName>
</protein>
<evidence type="ECO:0000313" key="4">
    <source>
        <dbReference type="Proteomes" id="UP000218231"/>
    </source>
</evidence>
<name>A0A2A2J7B7_9BILA</name>
<dbReference type="EMBL" id="LIAE01010630">
    <property type="protein sequence ID" value="PAV57680.1"/>
    <property type="molecule type" value="Genomic_DNA"/>
</dbReference>
<feature type="region of interest" description="Disordered" evidence="1">
    <location>
        <begin position="214"/>
        <end position="233"/>
    </location>
</feature>
<dbReference type="STRING" id="2018661.A0A2A2J7B7"/>
<keyword evidence="2" id="KW-0732">Signal</keyword>
<comment type="caution">
    <text evidence="3">The sequence shown here is derived from an EMBL/GenBank/DDBJ whole genome shotgun (WGS) entry which is preliminary data.</text>
</comment>
<evidence type="ECO:0000256" key="1">
    <source>
        <dbReference type="SAM" id="MobiDB-lite"/>
    </source>
</evidence>
<evidence type="ECO:0000256" key="2">
    <source>
        <dbReference type="SAM" id="SignalP"/>
    </source>
</evidence>
<evidence type="ECO:0000313" key="3">
    <source>
        <dbReference type="EMBL" id="PAV57680.1"/>
    </source>
</evidence>
<feature type="chain" id="PRO_5011996755" description="Chondroitin proteoglycan 4 domain-containing protein" evidence="2">
    <location>
        <begin position="20"/>
        <end position="341"/>
    </location>
</feature>
<evidence type="ECO:0008006" key="5">
    <source>
        <dbReference type="Google" id="ProtNLM"/>
    </source>
</evidence>
<proteinExistence type="predicted"/>
<dbReference type="Proteomes" id="UP000218231">
    <property type="component" value="Unassembled WGS sequence"/>
</dbReference>
<keyword evidence="4" id="KW-1185">Reference proteome</keyword>
<feature type="signal peptide" evidence="2">
    <location>
        <begin position="1"/>
        <end position="19"/>
    </location>
</feature>
<gene>
    <name evidence="3" type="ORF">WR25_23306</name>
</gene>
<reference evidence="3 4" key="1">
    <citation type="journal article" date="2017" name="Curr. Biol.">
        <title>Genome architecture and evolution of a unichromosomal asexual nematode.</title>
        <authorList>
            <person name="Fradin H."/>
            <person name="Zegar C."/>
            <person name="Gutwein M."/>
            <person name="Lucas J."/>
            <person name="Kovtun M."/>
            <person name="Corcoran D."/>
            <person name="Baugh L.R."/>
            <person name="Kiontke K."/>
            <person name="Gunsalus K."/>
            <person name="Fitch D.H."/>
            <person name="Piano F."/>
        </authorList>
    </citation>
    <scope>NUCLEOTIDE SEQUENCE [LARGE SCALE GENOMIC DNA]</scope>
    <source>
        <strain evidence="3">PF1309</strain>
    </source>
</reference>
<accession>A0A2A2J7B7</accession>
<sequence length="341" mass="38823">MDILILLLFLVSIVHTILSACPEHVFLPCLLRLKAQRVPMERNMLSVVFSIGTEARLLHTCKVYSSTLPCFREKILECGDDKQRRMLNDVGKMLMFLCSPFSMQQQRSVIRHQECISSIIQMPSALQCQLNSFPEGRQVLQCKKNCAGRNSDFICLMRTWISEQNICTLKDINDKCGADAAALYRELQQTVFEPMFPIICEYDIPETTSLTPTTLATKPTKSSTISAKTKAPTKTKPDEYHKIVTTKEVRINLLFKFIHCIFTDQYNEHHFATVDFVISDSKSHYLSSNSSTKECYENEEGEINNEAQEDHIRAFNIDDCSNDDAARDGFLPTNSSNDFGQ</sequence>